<evidence type="ECO:0000256" key="2">
    <source>
        <dbReference type="ARBA" id="ARBA00009142"/>
    </source>
</evidence>
<dbReference type="OrthoDB" id="9807082at2"/>
<evidence type="ECO:0000256" key="7">
    <source>
        <dbReference type="ARBA" id="ARBA00023136"/>
    </source>
</evidence>
<evidence type="ECO:0000256" key="8">
    <source>
        <dbReference type="RuleBase" id="RU363041"/>
    </source>
</evidence>
<dbReference type="RefSeq" id="WP_093162647.1">
    <property type="nucleotide sequence ID" value="NZ_FNEK01000069.1"/>
</dbReference>
<evidence type="ECO:0000256" key="6">
    <source>
        <dbReference type="ARBA" id="ARBA00022989"/>
    </source>
</evidence>
<feature type="transmembrane region" description="Helical" evidence="8">
    <location>
        <begin position="229"/>
        <end position="247"/>
    </location>
</feature>
<keyword evidence="6 8" id="KW-1133">Transmembrane helix</keyword>
<dbReference type="InterPro" id="IPR002781">
    <property type="entry name" value="TM_pro_TauE-like"/>
</dbReference>
<feature type="transmembrane region" description="Helical" evidence="8">
    <location>
        <begin position="73"/>
        <end position="92"/>
    </location>
</feature>
<dbReference type="PANTHER" id="PTHR30269">
    <property type="entry name" value="TRANSMEMBRANE PROTEIN YFCA"/>
    <property type="match status" value="1"/>
</dbReference>
<evidence type="ECO:0000256" key="1">
    <source>
        <dbReference type="ARBA" id="ARBA00004651"/>
    </source>
</evidence>
<organism evidence="9 10">
    <name type="scientific">Aliiruegeria lutimaris</name>
    <dbReference type="NCBI Taxonomy" id="571298"/>
    <lineage>
        <taxon>Bacteria</taxon>
        <taxon>Pseudomonadati</taxon>
        <taxon>Pseudomonadota</taxon>
        <taxon>Alphaproteobacteria</taxon>
        <taxon>Rhodobacterales</taxon>
        <taxon>Roseobacteraceae</taxon>
        <taxon>Aliiruegeria</taxon>
    </lineage>
</organism>
<dbReference type="PANTHER" id="PTHR30269:SF0">
    <property type="entry name" value="MEMBRANE TRANSPORTER PROTEIN YFCA-RELATED"/>
    <property type="match status" value="1"/>
</dbReference>
<proteinExistence type="inferred from homology"/>
<dbReference type="EMBL" id="FNEK01000069">
    <property type="protein sequence ID" value="SDL13634.1"/>
    <property type="molecule type" value="Genomic_DNA"/>
</dbReference>
<dbReference type="Proteomes" id="UP000199382">
    <property type="component" value="Unassembled WGS sequence"/>
</dbReference>
<dbReference type="Pfam" id="PF01925">
    <property type="entry name" value="TauE"/>
    <property type="match status" value="1"/>
</dbReference>
<accession>A0A1G9HLK7</accession>
<evidence type="ECO:0000256" key="3">
    <source>
        <dbReference type="ARBA" id="ARBA00022448"/>
    </source>
</evidence>
<keyword evidence="5 8" id="KW-0812">Transmembrane</keyword>
<keyword evidence="3" id="KW-0813">Transport</keyword>
<comment type="subcellular location">
    <subcellularLocation>
        <location evidence="1 8">Cell membrane</location>
        <topology evidence="1 8">Multi-pass membrane protein</topology>
    </subcellularLocation>
</comment>
<reference evidence="9 10" key="1">
    <citation type="submission" date="2016-10" db="EMBL/GenBank/DDBJ databases">
        <authorList>
            <person name="de Groot N.N."/>
        </authorList>
    </citation>
    <scope>NUCLEOTIDE SEQUENCE [LARGE SCALE GENOMIC DNA]</scope>
    <source>
        <strain evidence="9 10">DSM 25294</strain>
    </source>
</reference>
<feature type="transmembrane region" description="Helical" evidence="8">
    <location>
        <begin position="138"/>
        <end position="166"/>
    </location>
</feature>
<keyword evidence="7 8" id="KW-0472">Membrane</keyword>
<dbReference type="AlphaFoldDB" id="A0A1G9HLK7"/>
<evidence type="ECO:0000256" key="5">
    <source>
        <dbReference type="ARBA" id="ARBA00022692"/>
    </source>
</evidence>
<dbReference type="STRING" id="571298.SAMN04488026_10699"/>
<evidence type="ECO:0000256" key="4">
    <source>
        <dbReference type="ARBA" id="ARBA00022475"/>
    </source>
</evidence>
<keyword evidence="10" id="KW-1185">Reference proteome</keyword>
<comment type="similarity">
    <text evidence="2 8">Belongs to the 4-toluene sulfonate uptake permease (TSUP) (TC 2.A.102) family.</text>
</comment>
<dbReference type="GO" id="GO:0005886">
    <property type="term" value="C:plasma membrane"/>
    <property type="evidence" value="ECO:0007669"/>
    <property type="project" value="UniProtKB-SubCell"/>
</dbReference>
<feature type="transmembrane region" description="Helical" evidence="8">
    <location>
        <begin position="30"/>
        <end position="52"/>
    </location>
</feature>
<protein>
    <recommendedName>
        <fullName evidence="8">Probable membrane transporter protein</fullName>
    </recommendedName>
</protein>
<keyword evidence="4 8" id="KW-1003">Cell membrane</keyword>
<feature type="transmembrane region" description="Helical" evidence="8">
    <location>
        <begin position="98"/>
        <end position="117"/>
    </location>
</feature>
<evidence type="ECO:0000313" key="9">
    <source>
        <dbReference type="EMBL" id="SDL13634.1"/>
    </source>
</evidence>
<dbReference type="InterPro" id="IPR052017">
    <property type="entry name" value="TSUP"/>
</dbReference>
<gene>
    <name evidence="9" type="ORF">SAMN04488026_10699</name>
</gene>
<evidence type="ECO:0000313" key="10">
    <source>
        <dbReference type="Proteomes" id="UP000199382"/>
    </source>
</evidence>
<name>A0A1G9HLK7_9RHOB</name>
<sequence>MTGEILFFLAAGLLGGAVNAAAGGAKLFVFPLLLASGLPPIAANVTQGVALWPAQLPAVWVYRAEIRAELRNLITLVVPAFVGALSGAIIMVNSSNAAFVRVVPFLLAIAVAAIVLGPRTTDLMRRALPGARLKAATVVLMFAIGFYGGFFGAGMGFMLLAVLSIATGKGIAQVNGAKNLFAFVIQSVAVGPMILSGLVDWLAAVCVLVGGIIGGYFGAHLVRRLPEKLVRLGVAALGVALTLSFLAS</sequence>
<feature type="transmembrane region" description="Helical" evidence="8">
    <location>
        <begin position="201"/>
        <end position="222"/>
    </location>
</feature>